<evidence type="ECO:0000259" key="6">
    <source>
        <dbReference type="PROSITE" id="PS51396"/>
    </source>
</evidence>
<evidence type="ECO:0000256" key="3">
    <source>
        <dbReference type="ARBA" id="ARBA00022801"/>
    </source>
</evidence>
<dbReference type="InterPro" id="IPR008580">
    <property type="entry name" value="PPPDE_dom"/>
</dbReference>
<accession>A0A167RXI5</accession>
<comment type="similarity">
    <text evidence="1">Belongs to the DeSI family.</text>
</comment>
<dbReference type="GO" id="GO:0008233">
    <property type="term" value="F:peptidase activity"/>
    <property type="evidence" value="ECO:0007669"/>
    <property type="project" value="UniProtKB-KW"/>
</dbReference>
<dbReference type="InterPro" id="IPR013535">
    <property type="entry name" value="PUL_dom"/>
</dbReference>
<dbReference type="Proteomes" id="UP000076738">
    <property type="component" value="Unassembled WGS sequence"/>
</dbReference>
<dbReference type="InterPro" id="IPR042266">
    <property type="entry name" value="PPPDE_sf"/>
</dbReference>
<evidence type="ECO:0000256" key="4">
    <source>
        <dbReference type="SAM" id="MobiDB-lite"/>
    </source>
</evidence>
<evidence type="ECO:0000256" key="2">
    <source>
        <dbReference type="ARBA" id="ARBA00022670"/>
    </source>
</evidence>
<feature type="domain" description="Thioredoxin" evidence="5">
    <location>
        <begin position="171"/>
        <end position="296"/>
    </location>
</feature>
<dbReference type="EMBL" id="KV417267">
    <property type="protein sequence ID" value="KZP01383.1"/>
    <property type="molecule type" value="Genomic_DNA"/>
</dbReference>
<evidence type="ECO:0000313" key="9">
    <source>
        <dbReference type="Proteomes" id="UP000076738"/>
    </source>
</evidence>
<name>A0A167RXI5_CALVF</name>
<dbReference type="PROSITE" id="PS51396">
    <property type="entry name" value="PUL"/>
    <property type="match status" value="1"/>
</dbReference>
<dbReference type="AlphaFoldDB" id="A0A167RXI5"/>
<keyword evidence="3" id="KW-0378">Hydrolase</keyword>
<reference evidence="8 9" key="1">
    <citation type="journal article" date="2016" name="Mol. Biol. Evol.">
        <title>Comparative Genomics of Early-Diverging Mushroom-Forming Fungi Provides Insights into the Origins of Lignocellulose Decay Capabilities.</title>
        <authorList>
            <person name="Nagy L.G."/>
            <person name="Riley R."/>
            <person name="Tritt A."/>
            <person name="Adam C."/>
            <person name="Daum C."/>
            <person name="Floudas D."/>
            <person name="Sun H."/>
            <person name="Yadav J.S."/>
            <person name="Pangilinan J."/>
            <person name="Larsson K.H."/>
            <person name="Matsuura K."/>
            <person name="Barry K."/>
            <person name="Labutti K."/>
            <person name="Kuo R."/>
            <person name="Ohm R.A."/>
            <person name="Bhattacharya S.S."/>
            <person name="Shirouzu T."/>
            <person name="Yoshinaga Y."/>
            <person name="Martin F.M."/>
            <person name="Grigoriev I.V."/>
            <person name="Hibbett D.S."/>
        </authorList>
    </citation>
    <scope>NUCLEOTIDE SEQUENCE [LARGE SCALE GENOMIC DNA]</scope>
    <source>
        <strain evidence="8 9">TUFC12733</strain>
    </source>
</reference>
<evidence type="ECO:0000256" key="1">
    <source>
        <dbReference type="ARBA" id="ARBA00008140"/>
    </source>
</evidence>
<keyword evidence="9" id="KW-1185">Reference proteome</keyword>
<dbReference type="PROSITE" id="PS51352">
    <property type="entry name" value="THIOREDOXIN_2"/>
    <property type="match status" value="1"/>
</dbReference>
<evidence type="ECO:0000259" key="5">
    <source>
        <dbReference type="PROSITE" id="PS51352"/>
    </source>
</evidence>
<organism evidence="8 9">
    <name type="scientific">Calocera viscosa (strain TUFC12733)</name>
    <dbReference type="NCBI Taxonomy" id="1330018"/>
    <lineage>
        <taxon>Eukaryota</taxon>
        <taxon>Fungi</taxon>
        <taxon>Dikarya</taxon>
        <taxon>Basidiomycota</taxon>
        <taxon>Agaricomycotina</taxon>
        <taxon>Dacrymycetes</taxon>
        <taxon>Dacrymycetales</taxon>
        <taxon>Dacrymycetaceae</taxon>
        <taxon>Calocera</taxon>
    </lineage>
</organism>
<dbReference type="CDD" id="cd02947">
    <property type="entry name" value="TRX_family"/>
    <property type="match status" value="1"/>
</dbReference>
<dbReference type="STRING" id="1330018.A0A167RXI5"/>
<dbReference type="PANTHER" id="PTHR12378">
    <property type="entry name" value="DESUMOYLATING ISOPEPTIDASE"/>
    <property type="match status" value="1"/>
</dbReference>
<dbReference type="SMART" id="SM01179">
    <property type="entry name" value="DUF862"/>
    <property type="match status" value="1"/>
</dbReference>
<dbReference type="Gene3D" id="3.90.1720.30">
    <property type="entry name" value="PPPDE domains"/>
    <property type="match status" value="1"/>
</dbReference>
<dbReference type="Pfam" id="PF08324">
    <property type="entry name" value="PUL"/>
    <property type="match status" value="1"/>
</dbReference>
<evidence type="ECO:0000259" key="7">
    <source>
        <dbReference type="PROSITE" id="PS51858"/>
    </source>
</evidence>
<dbReference type="InterPro" id="IPR011989">
    <property type="entry name" value="ARM-like"/>
</dbReference>
<dbReference type="Pfam" id="PF00085">
    <property type="entry name" value="Thioredoxin"/>
    <property type="match status" value="1"/>
</dbReference>
<feature type="domain" description="PPPDE" evidence="7">
    <location>
        <begin position="2"/>
        <end position="142"/>
    </location>
</feature>
<dbReference type="Pfam" id="PF05903">
    <property type="entry name" value="Peptidase_C97"/>
    <property type="match status" value="1"/>
</dbReference>
<sequence length="618" mass="66469">MSKVQLYVYDLSNGMARSMSLQLTGRQIDGIWHTSVVVFGKEVFYGQGISIVHPGTSHHGRPLQVVDMGTTQIDEETFMDYLGEMRSHYTADKYHLLDFNCNSFTNDVVGFLTGGAIPPFIKDLPADFLSTPLGAALRPTIDNMYRRGPPTAPPTPAPQAAASLLSSVASQAAGPSAPLAATSTLTAPLQLATNPASLRSLLQAHEAATVLFTAPATCAPCRIVDPVFERLAHEKAAEGLAFVKVDLDVGLGRAAAAEWGVTATPTVIFFSQGKKMGEVKGANIPEITTQVDLLLYELYPPHPHTQMKLPTIRAISLNPILFSQIPDLTLAMSKFASFIDAAPAPGVDKQKTKNLLQQRVLPLLDPSKNAAIDSTKLSPILQEWSSATVELATALPPAQLFPLVDFWRIALLSGPVSLALAGSPSFTAGLTSLLSLAYTLGHSAPRPFLLTSLRLAANLVAHDELSRLLLLSNDKQRQELVTWLVDALLSDDAAVRTATASVTFNLAASQQRTVREAALKRTRQPEDADWVVEMVSALVEALDREVASEEVVHRLAASLALFVYLSPVYAGQLADLLEVLQAKRMLLGKLEPGGCGEKGVQKKEVRALVRELADNLCP</sequence>
<gene>
    <name evidence="8" type="ORF">CALVIDRAFT_133903</name>
</gene>
<dbReference type="PANTHER" id="PTHR12378:SF7">
    <property type="entry name" value="DESUMOYLATING ISOPEPTIDASE 1"/>
    <property type="match status" value="1"/>
</dbReference>
<feature type="region of interest" description="Disordered" evidence="4">
    <location>
        <begin position="144"/>
        <end position="163"/>
    </location>
</feature>
<dbReference type="InterPro" id="IPR036249">
    <property type="entry name" value="Thioredoxin-like_sf"/>
</dbReference>
<feature type="domain" description="PUL" evidence="6">
    <location>
        <begin position="313"/>
        <end position="612"/>
    </location>
</feature>
<dbReference type="Gene3D" id="3.40.30.10">
    <property type="entry name" value="Glutaredoxin"/>
    <property type="match status" value="1"/>
</dbReference>
<keyword evidence="2" id="KW-0645">Protease</keyword>
<proteinExistence type="inferred from homology"/>
<dbReference type="SUPFAM" id="SSF52833">
    <property type="entry name" value="Thioredoxin-like"/>
    <property type="match status" value="1"/>
</dbReference>
<dbReference type="PROSITE" id="PS51858">
    <property type="entry name" value="PPPDE"/>
    <property type="match status" value="1"/>
</dbReference>
<dbReference type="OrthoDB" id="21221at2759"/>
<dbReference type="GO" id="GO:0070646">
    <property type="term" value="P:protein modification by small protein removal"/>
    <property type="evidence" value="ECO:0007669"/>
    <property type="project" value="TreeGrafter"/>
</dbReference>
<dbReference type="GO" id="GO:0006508">
    <property type="term" value="P:proteolysis"/>
    <property type="evidence" value="ECO:0007669"/>
    <property type="project" value="UniProtKB-KW"/>
</dbReference>
<protein>
    <submittedName>
        <fullName evidence="8">DUF862-domain-containing protein</fullName>
    </submittedName>
</protein>
<evidence type="ECO:0000313" key="8">
    <source>
        <dbReference type="EMBL" id="KZP01383.1"/>
    </source>
</evidence>
<dbReference type="InterPro" id="IPR013766">
    <property type="entry name" value="Thioredoxin_domain"/>
</dbReference>
<dbReference type="Gene3D" id="1.25.10.10">
    <property type="entry name" value="Leucine-rich Repeat Variant"/>
    <property type="match status" value="1"/>
</dbReference>